<keyword evidence="2" id="KW-1185">Reference proteome</keyword>
<protein>
    <submittedName>
        <fullName evidence="1">Serpentine receptor class gamma</fullName>
    </submittedName>
</protein>
<accession>A0A8R1YIY4</accession>
<organism evidence="1 2">
    <name type="scientific">Pristionchus pacificus</name>
    <name type="common">Parasitic nematode worm</name>
    <dbReference type="NCBI Taxonomy" id="54126"/>
    <lineage>
        <taxon>Eukaryota</taxon>
        <taxon>Metazoa</taxon>
        <taxon>Ecdysozoa</taxon>
        <taxon>Nematoda</taxon>
        <taxon>Chromadorea</taxon>
        <taxon>Rhabditida</taxon>
        <taxon>Rhabditina</taxon>
        <taxon>Diplogasteromorpha</taxon>
        <taxon>Diplogasteroidea</taxon>
        <taxon>Neodiplogasteridae</taxon>
        <taxon>Pristionchus</taxon>
    </lineage>
</organism>
<dbReference type="InterPro" id="IPR051119">
    <property type="entry name" value="Nematode_SR-like"/>
</dbReference>
<dbReference type="Pfam" id="PF10328">
    <property type="entry name" value="7TM_GPCR_Srx"/>
    <property type="match status" value="1"/>
</dbReference>
<dbReference type="AlphaFoldDB" id="A0A2A6B765"/>
<evidence type="ECO:0000313" key="1">
    <source>
        <dbReference type="EnsemblMetazoa" id="PPA19493.1"/>
    </source>
</evidence>
<name>A0A2A6B765_PRIPA</name>
<proteinExistence type="predicted"/>
<dbReference type="PANTHER" id="PTHR31627">
    <property type="entry name" value="SERPENTINE RECEPTOR CLASS GAMMA-RELATED"/>
    <property type="match status" value="1"/>
</dbReference>
<dbReference type="InterPro" id="IPR019430">
    <property type="entry name" value="7TM_GPCR_serpentine_rcpt_Srx"/>
</dbReference>
<reference evidence="2" key="1">
    <citation type="journal article" date="2008" name="Nat. Genet.">
        <title>The Pristionchus pacificus genome provides a unique perspective on nematode lifestyle and parasitism.</title>
        <authorList>
            <person name="Dieterich C."/>
            <person name="Clifton S.W."/>
            <person name="Schuster L.N."/>
            <person name="Chinwalla A."/>
            <person name="Delehaunty K."/>
            <person name="Dinkelacker I."/>
            <person name="Fulton L."/>
            <person name="Fulton R."/>
            <person name="Godfrey J."/>
            <person name="Minx P."/>
            <person name="Mitreva M."/>
            <person name="Roeseler W."/>
            <person name="Tian H."/>
            <person name="Witte H."/>
            <person name="Yang S.P."/>
            <person name="Wilson R.K."/>
            <person name="Sommer R.J."/>
        </authorList>
    </citation>
    <scope>NUCLEOTIDE SEQUENCE [LARGE SCALE GENOMIC DNA]</scope>
    <source>
        <strain evidence="2">PS312</strain>
    </source>
</reference>
<accession>A0A2A6B765</accession>
<sequence length="218" mass="24730">MYYLPAIQDATNLMISLNRILALLFPFMYRKVFTRPLTLLMILSTTLIALIACFVTIGAPGFFVDISYDKFTEKIYLMHADSKVHFPSINRSTLISAYSFTCNGLCFIIYCVSAASIIRSKAVNINEVRLFLLGFFVLLSSAPSIAYQIYWSIYDSKGSAQVFMLLPWVIMVKTLASPLLLILTNSGMRNEIRSLLPRMFRGRVKESIIRDFSITIAK</sequence>
<evidence type="ECO:0000313" key="2">
    <source>
        <dbReference type="Proteomes" id="UP000005239"/>
    </source>
</evidence>
<gene>
    <name evidence="1" type="primary">WBGene00109047</name>
</gene>
<reference evidence="1" key="2">
    <citation type="submission" date="2022-06" db="UniProtKB">
        <authorList>
            <consortium name="EnsemblMetazoa"/>
        </authorList>
    </citation>
    <scope>IDENTIFICATION</scope>
    <source>
        <strain evidence="1">PS312</strain>
    </source>
</reference>
<dbReference type="EnsemblMetazoa" id="PPA19493.1">
    <property type="protein sequence ID" value="PPA19493.1"/>
    <property type="gene ID" value="WBGene00109047"/>
</dbReference>
<dbReference type="SUPFAM" id="SSF81321">
    <property type="entry name" value="Family A G protein-coupled receptor-like"/>
    <property type="match status" value="1"/>
</dbReference>
<dbReference type="PANTHER" id="PTHR31627:SF42">
    <property type="entry name" value="G_PROTEIN_RECEP_F1_2 DOMAIN-CONTAINING PROTEIN-RELATED"/>
    <property type="match status" value="1"/>
</dbReference>
<dbReference type="Gene3D" id="1.20.1070.10">
    <property type="entry name" value="Rhodopsin 7-helix transmembrane proteins"/>
    <property type="match status" value="1"/>
</dbReference>
<dbReference type="Proteomes" id="UP000005239">
    <property type="component" value="Unassembled WGS sequence"/>
</dbReference>